<reference evidence="7" key="1">
    <citation type="journal article" date="2020" name="mSystems">
        <title>Genome- and Community-Level Interaction Insights into Carbon Utilization and Element Cycling Functions of Hydrothermarchaeota in Hydrothermal Sediment.</title>
        <authorList>
            <person name="Zhou Z."/>
            <person name="Liu Y."/>
            <person name="Xu W."/>
            <person name="Pan J."/>
            <person name="Luo Z.H."/>
            <person name="Li M."/>
        </authorList>
    </citation>
    <scope>NUCLEOTIDE SEQUENCE [LARGE SCALE GENOMIC DNA]</scope>
    <source>
        <strain evidence="7">HyVt-233</strain>
    </source>
</reference>
<dbReference type="InterPro" id="IPR010095">
    <property type="entry name" value="Cas12f1-like_TNB"/>
</dbReference>
<dbReference type="Proteomes" id="UP000886289">
    <property type="component" value="Unassembled WGS sequence"/>
</dbReference>
<comment type="caution">
    <text evidence="7">The sequence shown here is derived from an EMBL/GenBank/DDBJ whole genome shotgun (WGS) entry which is preliminary data.</text>
</comment>
<dbReference type="NCBIfam" id="TIGR01766">
    <property type="entry name" value="IS200/IS605 family accessory protein TnpB-like domain"/>
    <property type="match status" value="1"/>
</dbReference>
<dbReference type="Pfam" id="PF01385">
    <property type="entry name" value="OrfB_IS605"/>
    <property type="match status" value="1"/>
</dbReference>
<evidence type="ECO:0000313" key="7">
    <source>
        <dbReference type="EMBL" id="HDD43692.1"/>
    </source>
</evidence>
<evidence type="ECO:0000259" key="6">
    <source>
        <dbReference type="Pfam" id="PF07282"/>
    </source>
</evidence>
<dbReference type="PANTHER" id="PTHR36172:SF1">
    <property type="entry name" value="RESOLVASE-RELATED"/>
    <property type="match status" value="1"/>
</dbReference>
<protein>
    <recommendedName>
        <fullName evidence="8">Transposase</fullName>
    </recommendedName>
</protein>
<dbReference type="InterPro" id="IPR001959">
    <property type="entry name" value="Transposase"/>
</dbReference>
<dbReference type="InterPro" id="IPR051491">
    <property type="entry name" value="Recombinase/Transposase-rel"/>
</dbReference>
<keyword evidence="2" id="KW-0815">Transposition</keyword>
<dbReference type="GO" id="GO:0006310">
    <property type="term" value="P:DNA recombination"/>
    <property type="evidence" value="ECO:0007669"/>
    <property type="project" value="UniProtKB-KW"/>
</dbReference>
<feature type="domain" description="Cas12f1-like TNB" evidence="6">
    <location>
        <begin position="169"/>
        <end position="233"/>
    </location>
</feature>
<keyword evidence="4" id="KW-0233">DNA recombination</keyword>
<accession>A0A7C0Y992</accession>
<keyword evidence="3" id="KW-0238">DNA-binding</keyword>
<gene>
    <name evidence="7" type="ORF">ENG63_02365</name>
</gene>
<dbReference type="GO" id="GO:0003677">
    <property type="term" value="F:DNA binding"/>
    <property type="evidence" value="ECO:0007669"/>
    <property type="project" value="UniProtKB-KW"/>
</dbReference>
<dbReference type="GO" id="GO:0032196">
    <property type="term" value="P:transposition"/>
    <property type="evidence" value="ECO:0007669"/>
    <property type="project" value="UniProtKB-KW"/>
</dbReference>
<evidence type="ECO:0000256" key="4">
    <source>
        <dbReference type="ARBA" id="ARBA00023172"/>
    </source>
</evidence>
<evidence type="ECO:0000256" key="3">
    <source>
        <dbReference type="ARBA" id="ARBA00023125"/>
    </source>
</evidence>
<feature type="domain" description="Probable transposase IS891/IS1136/IS1341" evidence="5">
    <location>
        <begin position="33"/>
        <end position="146"/>
    </location>
</feature>
<name>A0A7C0Y992_DESA2</name>
<dbReference type="PANTHER" id="PTHR36172">
    <property type="match status" value="1"/>
</dbReference>
<evidence type="ECO:0008006" key="8">
    <source>
        <dbReference type="Google" id="ProtNLM"/>
    </source>
</evidence>
<feature type="non-terminal residue" evidence="7">
    <location>
        <position position="1"/>
    </location>
</feature>
<organism evidence="7">
    <name type="scientific">Desulfofervidus auxilii</name>
    <dbReference type="NCBI Taxonomy" id="1621989"/>
    <lineage>
        <taxon>Bacteria</taxon>
        <taxon>Pseudomonadati</taxon>
        <taxon>Thermodesulfobacteriota</taxon>
        <taxon>Candidatus Desulfofervidia</taxon>
        <taxon>Candidatus Desulfofervidales</taxon>
        <taxon>Candidatus Desulfofervidaceae</taxon>
        <taxon>Candidatus Desulfofervidus</taxon>
    </lineage>
</organism>
<evidence type="ECO:0000256" key="1">
    <source>
        <dbReference type="ARBA" id="ARBA00008761"/>
    </source>
</evidence>
<evidence type="ECO:0000256" key="2">
    <source>
        <dbReference type="ARBA" id="ARBA00022578"/>
    </source>
</evidence>
<sequence>KYIQQHTKQIWIKENAQGFFAYLVFDDSFFQYKKQNNNSWIGLDVGLRNTITLSNGEKFVLNKKAIMKTALKIEKLQSVIDKKKNINKKRGVKNSKRLLKLQLRKLKLFKKIENIKDDFYHKAVNHILNSHEYVVVEDLNLNGLREKKTENKKRDRAIHKELQYISLSRFFEILKYKAEEKNCKIIKVNPFNTSKQCSNCKWIDENLKLSDKIFKCKNCGMILDRDINAAKNILHLGRVELNVREMAANLPIRLLPQAGTSMLQLEEDVRIMVKRANIVLAIWDGKSKGTLDTIKKSIKYRKKLHLKLLTN</sequence>
<dbReference type="NCBIfam" id="NF040570">
    <property type="entry name" value="guided_TnpB"/>
    <property type="match status" value="1"/>
</dbReference>
<proteinExistence type="inferred from homology"/>
<dbReference type="EMBL" id="DRBS01000087">
    <property type="protein sequence ID" value="HDD43692.1"/>
    <property type="molecule type" value="Genomic_DNA"/>
</dbReference>
<comment type="similarity">
    <text evidence="1">In the C-terminal section; belongs to the transposase 35 family.</text>
</comment>
<dbReference type="AlphaFoldDB" id="A0A7C0Y992"/>
<evidence type="ECO:0000259" key="5">
    <source>
        <dbReference type="Pfam" id="PF01385"/>
    </source>
</evidence>
<dbReference type="Pfam" id="PF07282">
    <property type="entry name" value="Cas12f1-like_TNB"/>
    <property type="match status" value="1"/>
</dbReference>